<feature type="region of interest" description="Disordered" evidence="1">
    <location>
        <begin position="117"/>
        <end position="136"/>
    </location>
</feature>
<keyword evidence="3" id="KW-1185">Reference proteome</keyword>
<proteinExistence type="predicted"/>
<evidence type="ECO:0000313" key="3">
    <source>
        <dbReference type="Proteomes" id="UP001156706"/>
    </source>
</evidence>
<gene>
    <name evidence="2" type="ORF">GCM10007907_10010</name>
</gene>
<accession>A0ABQ5YFV7</accession>
<reference evidence="3" key="1">
    <citation type="journal article" date="2019" name="Int. J. Syst. Evol. Microbiol.">
        <title>The Global Catalogue of Microorganisms (GCM) 10K type strain sequencing project: providing services to taxonomists for standard genome sequencing and annotation.</title>
        <authorList>
            <consortium name="The Broad Institute Genomics Platform"/>
            <consortium name="The Broad Institute Genome Sequencing Center for Infectious Disease"/>
            <person name="Wu L."/>
            <person name="Ma J."/>
        </authorList>
    </citation>
    <scope>NUCLEOTIDE SEQUENCE [LARGE SCALE GENOMIC DNA]</scope>
    <source>
        <strain evidence="3">NBRC 110044</strain>
    </source>
</reference>
<name>A0ABQ5YFV7_9NEIS</name>
<evidence type="ECO:0000313" key="2">
    <source>
        <dbReference type="EMBL" id="GLR12211.1"/>
    </source>
</evidence>
<sequence>MTILITGASIQLAQAQAMATIERFSAAQQAGRPHFYFNRFCLDQAVAAIFGDNMAFVSTSDFLSQVVERVAAAHAELDVQKHAWRGRTPGNYIRFAQIPLVYQAAVRNLIDNNNPFPGHCRGPHTTNPGAAGAGTASEYDLSASRDGRLTIRTLGGRRAFYYSRHHAAATYEYLLITDNANRPIFRGNLPPNLMRVPV</sequence>
<dbReference type="EMBL" id="BSOG01000001">
    <property type="protein sequence ID" value="GLR12211.1"/>
    <property type="molecule type" value="Genomic_DNA"/>
</dbReference>
<protein>
    <submittedName>
        <fullName evidence="2">Uncharacterized protein</fullName>
    </submittedName>
</protein>
<feature type="compositionally biased region" description="Low complexity" evidence="1">
    <location>
        <begin position="123"/>
        <end position="136"/>
    </location>
</feature>
<dbReference type="Proteomes" id="UP001156706">
    <property type="component" value="Unassembled WGS sequence"/>
</dbReference>
<comment type="caution">
    <text evidence="2">The sequence shown here is derived from an EMBL/GenBank/DDBJ whole genome shotgun (WGS) entry which is preliminary data.</text>
</comment>
<organism evidence="2 3">
    <name type="scientific">Chitinimonas prasina</name>
    <dbReference type="NCBI Taxonomy" id="1434937"/>
    <lineage>
        <taxon>Bacteria</taxon>
        <taxon>Pseudomonadati</taxon>
        <taxon>Pseudomonadota</taxon>
        <taxon>Betaproteobacteria</taxon>
        <taxon>Neisseriales</taxon>
        <taxon>Chitinibacteraceae</taxon>
        <taxon>Chitinimonas</taxon>
    </lineage>
</organism>
<evidence type="ECO:0000256" key="1">
    <source>
        <dbReference type="SAM" id="MobiDB-lite"/>
    </source>
</evidence>